<sequence>MSCYYILYILCIALFYFSNYYFLFVIFYLFSYF</sequence>
<organism evidence="2">
    <name type="scientific">Anguilla anguilla</name>
    <name type="common">European freshwater eel</name>
    <name type="synonym">Muraena anguilla</name>
    <dbReference type="NCBI Taxonomy" id="7936"/>
    <lineage>
        <taxon>Eukaryota</taxon>
        <taxon>Metazoa</taxon>
        <taxon>Chordata</taxon>
        <taxon>Craniata</taxon>
        <taxon>Vertebrata</taxon>
        <taxon>Euteleostomi</taxon>
        <taxon>Actinopterygii</taxon>
        <taxon>Neopterygii</taxon>
        <taxon>Teleostei</taxon>
        <taxon>Anguilliformes</taxon>
        <taxon>Anguillidae</taxon>
        <taxon>Anguilla</taxon>
    </lineage>
</organism>
<reference evidence="2" key="2">
    <citation type="journal article" date="2015" name="Fish Shellfish Immunol.">
        <title>Early steps in the European eel (Anguilla anguilla)-Vibrio vulnificus interaction in the gills: Role of the RtxA13 toxin.</title>
        <authorList>
            <person name="Callol A."/>
            <person name="Pajuelo D."/>
            <person name="Ebbesson L."/>
            <person name="Teles M."/>
            <person name="MacKenzie S."/>
            <person name="Amaro C."/>
        </authorList>
    </citation>
    <scope>NUCLEOTIDE SEQUENCE</scope>
</reference>
<protein>
    <submittedName>
        <fullName evidence="2">Uncharacterized protein</fullName>
    </submittedName>
</protein>
<keyword evidence="1" id="KW-0472">Membrane</keyword>
<proteinExistence type="predicted"/>
<keyword evidence="1" id="KW-1133">Transmembrane helix</keyword>
<evidence type="ECO:0000256" key="1">
    <source>
        <dbReference type="SAM" id="Phobius"/>
    </source>
</evidence>
<reference evidence="2" key="1">
    <citation type="submission" date="2014-11" db="EMBL/GenBank/DDBJ databases">
        <authorList>
            <person name="Amaro Gonzalez C."/>
        </authorList>
    </citation>
    <scope>NUCLEOTIDE SEQUENCE</scope>
</reference>
<dbReference type="EMBL" id="GBXM01048349">
    <property type="protein sequence ID" value="JAH60228.1"/>
    <property type="molecule type" value="Transcribed_RNA"/>
</dbReference>
<accession>A0A0E9U5L1</accession>
<feature type="transmembrane region" description="Helical" evidence="1">
    <location>
        <begin position="6"/>
        <end position="30"/>
    </location>
</feature>
<dbReference type="AlphaFoldDB" id="A0A0E9U5L1"/>
<name>A0A0E9U5L1_ANGAN</name>
<evidence type="ECO:0000313" key="2">
    <source>
        <dbReference type="EMBL" id="JAH60228.1"/>
    </source>
</evidence>
<keyword evidence="1" id="KW-0812">Transmembrane</keyword>